<feature type="non-terminal residue" evidence="1">
    <location>
        <position position="1"/>
    </location>
</feature>
<reference evidence="1" key="1">
    <citation type="submission" date="2018-05" db="EMBL/GenBank/DDBJ databases">
        <title>Draft genome of Mucuna pruriens seed.</title>
        <authorList>
            <person name="Nnadi N.E."/>
            <person name="Vos R."/>
            <person name="Hasami M.H."/>
            <person name="Devisetty U.K."/>
            <person name="Aguiy J.C."/>
        </authorList>
    </citation>
    <scope>NUCLEOTIDE SEQUENCE [LARGE SCALE GENOMIC DNA]</scope>
    <source>
        <strain evidence="1">JCA_2017</strain>
    </source>
</reference>
<protein>
    <recommendedName>
        <fullName evidence="3">Reverse transcriptase/retrotransposon-derived protein RNase H-like domain-containing protein</fullName>
    </recommendedName>
</protein>
<name>A0A371G8V5_MUCPR</name>
<sequence length="264" mass="30523">MELKPLPSHLKYAYLDAEQQFPVIIASNLHWEQEDKLLSVLRQHKKDLPFELMYDASNSALGAVLGQKAGVGSKIVVFSDHVALRFLLKKPDAKPRLIWWMLLLQEFNIKIRDKKVEIEHRAYSIVKQCNLAYDQVGKGRKFQLQELDELHLEAYENSQIYKQKVKQFHDQQILRKEFQVGQKVLLFNSRLKLIVGKLHSRWDGSFVITNVFPYGVFELKGEHTNDTFQVNGNQIKLFHEGLPLIAGNVDTISLMESTPLDDTP</sequence>
<dbReference type="PANTHER" id="PTHR34072">
    <property type="entry name" value="ENZYMATIC POLYPROTEIN-RELATED"/>
    <property type="match status" value="1"/>
</dbReference>
<gene>
    <name evidence="1" type="ORF">CR513_31595</name>
</gene>
<dbReference type="SUPFAM" id="SSF56672">
    <property type="entry name" value="DNA/RNA polymerases"/>
    <property type="match status" value="1"/>
</dbReference>
<dbReference type="Proteomes" id="UP000257109">
    <property type="component" value="Unassembled WGS sequence"/>
</dbReference>
<comment type="caution">
    <text evidence="1">The sequence shown here is derived from an EMBL/GenBank/DDBJ whole genome shotgun (WGS) entry which is preliminary data.</text>
</comment>
<evidence type="ECO:0000313" key="1">
    <source>
        <dbReference type="EMBL" id="RDX86992.1"/>
    </source>
</evidence>
<dbReference type="PANTHER" id="PTHR34072:SF57">
    <property type="entry name" value="RNA-DIRECTED DNA POLYMERASE"/>
    <property type="match status" value="1"/>
</dbReference>
<dbReference type="AlphaFoldDB" id="A0A371G8V5"/>
<dbReference type="OrthoDB" id="1723222at2759"/>
<evidence type="ECO:0000313" key="2">
    <source>
        <dbReference type="Proteomes" id="UP000257109"/>
    </source>
</evidence>
<proteinExistence type="predicted"/>
<dbReference type="EMBL" id="QJKJ01006361">
    <property type="protein sequence ID" value="RDX86992.1"/>
    <property type="molecule type" value="Genomic_DNA"/>
</dbReference>
<organism evidence="1 2">
    <name type="scientific">Mucuna pruriens</name>
    <name type="common">Velvet bean</name>
    <name type="synonym">Dolichos pruriens</name>
    <dbReference type="NCBI Taxonomy" id="157652"/>
    <lineage>
        <taxon>Eukaryota</taxon>
        <taxon>Viridiplantae</taxon>
        <taxon>Streptophyta</taxon>
        <taxon>Embryophyta</taxon>
        <taxon>Tracheophyta</taxon>
        <taxon>Spermatophyta</taxon>
        <taxon>Magnoliopsida</taxon>
        <taxon>eudicotyledons</taxon>
        <taxon>Gunneridae</taxon>
        <taxon>Pentapetalae</taxon>
        <taxon>rosids</taxon>
        <taxon>fabids</taxon>
        <taxon>Fabales</taxon>
        <taxon>Fabaceae</taxon>
        <taxon>Papilionoideae</taxon>
        <taxon>50 kb inversion clade</taxon>
        <taxon>NPAAA clade</taxon>
        <taxon>indigoferoid/millettioid clade</taxon>
        <taxon>Phaseoleae</taxon>
        <taxon>Mucuna</taxon>
    </lineage>
</organism>
<keyword evidence="2" id="KW-1185">Reference proteome</keyword>
<accession>A0A371G8V5</accession>
<evidence type="ECO:0008006" key="3">
    <source>
        <dbReference type="Google" id="ProtNLM"/>
    </source>
</evidence>
<dbReference type="InterPro" id="IPR043502">
    <property type="entry name" value="DNA/RNA_pol_sf"/>
</dbReference>